<keyword evidence="3" id="KW-1185">Reference proteome</keyword>
<proteinExistence type="predicted"/>
<feature type="compositionally biased region" description="Low complexity" evidence="1">
    <location>
        <begin position="103"/>
        <end position="115"/>
    </location>
</feature>
<evidence type="ECO:0000313" key="2">
    <source>
        <dbReference type="EMBL" id="SCG45150.1"/>
    </source>
</evidence>
<dbReference type="Proteomes" id="UP000198210">
    <property type="component" value="Chromosome I"/>
</dbReference>
<reference evidence="2 3" key="1">
    <citation type="submission" date="2016-06" db="EMBL/GenBank/DDBJ databases">
        <authorList>
            <person name="Kjaerup R.B."/>
            <person name="Dalgaard T.S."/>
            <person name="Juul-Madsen H.R."/>
        </authorList>
    </citation>
    <scope>NUCLEOTIDE SEQUENCE [LARGE SCALE GENOMIC DNA]</scope>
    <source>
        <strain evidence="2 3">DSM 45097</strain>
    </source>
</reference>
<evidence type="ECO:0000256" key="1">
    <source>
        <dbReference type="SAM" id="MobiDB-lite"/>
    </source>
</evidence>
<evidence type="ECO:0000313" key="3">
    <source>
        <dbReference type="Proteomes" id="UP000198210"/>
    </source>
</evidence>
<organism evidence="2 3">
    <name type="scientific">Micromonospora siamensis</name>
    <dbReference type="NCBI Taxonomy" id="299152"/>
    <lineage>
        <taxon>Bacteria</taxon>
        <taxon>Bacillati</taxon>
        <taxon>Actinomycetota</taxon>
        <taxon>Actinomycetes</taxon>
        <taxon>Micromonosporales</taxon>
        <taxon>Micromonosporaceae</taxon>
        <taxon>Micromonospora</taxon>
    </lineage>
</organism>
<dbReference type="AlphaFoldDB" id="A0A1C5HGM0"/>
<evidence type="ECO:0008006" key="4">
    <source>
        <dbReference type="Google" id="ProtNLM"/>
    </source>
</evidence>
<protein>
    <recommendedName>
        <fullName evidence="4">Glycosyl transferases group 1</fullName>
    </recommendedName>
</protein>
<sequence>MENESREPAMRVVLLRDSGWPEQPGVCCWRQAVRDAFTAANATVKDVTWRRPAPPLPNAPAPARTPRLAFLSPALRKPLAKAYGKSRRSLQRTSELLRPRPAPQAAPAGKPAGPRSLPGLENADLVIAETLEAARAAVNGGTPFRQVWALALPAQWLPAGNTTEYGTQLNRVADVIGGFLTDSELARESVERAVSTRRPRIEIFPPIAVDRRCDACADKPAVVERPTAEPVLNPETGEVITPEPPPAGPAQLELWRRLSIEQETGPLPYSFAAAKFRDLSSAWLPAERSGWGNGLPTTPMGMPSDGAPADWTTAAQRRGVEAVRKAVMPERPRTPRAPRKAMLAGFDLKFAVDLGERLDKRTDLEMSIDDWPGLARPTNLTEARMAESDSIFAEWARTSAIWMSERKRPDQFMAMRLHRFELDSPYPHEIVMENVDAVVYIAPLFGRRIRDELKWPLEKLLFIPNYMETEWLDRPKLPGAEFTLGFVGFEFIRKRFDLALDLLTEIRRTDPRFTMAVRGKMPWTNKYAWKDEEEREYVGWCFERIERDPLLRDAVTFHAPGRDMARWFRQVGFIISTSDEEGSHASVAEGMASGAVPIIRPWPGADELYHKDWVHATTSEAAAAVLNTAHGNGWAEQSARAKAEINRSHNPDNVVAAWADLLHGDVAGARSYFAEFSPL</sequence>
<name>A0A1C5HGM0_9ACTN</name>
<dbReference type="Gene3D" id="3.40.50.2000">
    <property type="entry name" value="Glycogen Phosphorylase B"/>
    <property type="match status" value="1"/>
</dbReference>
<dbReference type="EMBL" id="LT607751">
    <property type="protein sequence ID" value="SCG45150.1"/>
    <property type="molecule type" value="Genomic_DNA"/>
</dbReference>
<gene>
    <name evidence="2" type="ORF">GA0074704_1695</name>
</gene>
<accession>A0A1C5HGM0</accession>
<dbReference type="SUPFAM" id="SSF53756">
    <property type="entry name" value="UDP-Glycosyltransferase/glycogen phosphorylase"/>
    <property type="match status" value="1"/>
</dbReference>
<feature type="region of interest" description="Disordered" evidence="1">
    <location>
        <begin position="81"/>
        <end position="117"/>
    </location>
</feature>
<dbReference type="RefSeq" id="WP_157743627.1">
    <property type="nucleotide sequence ID" value="NZ_JBHLYF010000042.1"/>
</dbReference>